<dbReference type="AlphaFoldDB" id="A0A484ZPG3"/>
<dbReference type="Gene3D" id="3.40.50.720">
    <property type="entry name" value="NAD(P)-binding Rossmann-like Domain"/>
    <property type="match status" value="1"/>
</dbReference>
<dbReference type="GO" id="GO:0009026">
    <property type="term" value="F:tagaturonate reductase activity"/>
    <property type="evidence" value="ECO:0007669"/>
    <property type="project" value="UniProtKB-EC"/>
</dbReference>
<dbReference type="EC" id="1.1.1.58" evidence="3"/>
<protein>
    <submittedName>
        <fullName evidence="3">Altronate oxidoreductase</fullName>
        <ecNumber evidence="3">1.1.1.58</ecNumber>
    </submittedName>
</protein>
<dbReference type="Pfam" id="PF01232">
    <property type="entry name" value="Mannitol_dh"/>
    <property type="match status" value="1"/>
</dbReference>
<evidence type="ECO:0000313" key="4">
    <source>
        <dbReference type="Proteomes" id="UP000373449"/>
    </source>
</evidence>
<dbReference type="InterPro" id="IPR036291">
    <property type="entry name" value="NAD(P)-bd_dom_sf"/>
</dbReference>
<reference evidence="3 4" key="1">
    <citation type="submission" date="2019-03" db="EMBL/GenBank/DDBJ databases">
        <authorList>
            <consortium name="Pathogen Informatics"/>
        </authorList>
    </citation>
    <scope>NUCLEOTIDE SEQUENCE [LARGE SCALE GENOMIC DNA]</scope>
    <source>
        <strain evidence="3 4">NCTC12282</strain>
    </source>
</reference>
<organism evidence="3 4">
    <name type="scientific">Budvicia aquatica</name>
    <dbReference type="NCBI Taxonomy" id="82979"/>
    <lineage>
        <taxon>Bacteria</taxon>
        <taxon>Pseudomonadati</taxon>
        <taxon>Pseudomonadota</taxon>
        <taxon>Gammaproteobacteria</taxon>
        <taxon>Enterobacterales</taxon>
        <taxon>Budviciaceae</taxon>
        <taxon>Budvicia</taxon>
    </lineage>
</organism>
<accession>A0A484ZPG3</accession>
<dbReference type="InterPro" id="IPR013131">
    <property type="entry name" value="Mannitol_DH_N"/>
</dbReference>
<dbReference type="GO" id="GO:0005829">
    <property type="term" value="C:cytosol"/>
    <property type="evidence" value="ECO:0007669"/>
    <property type="project" value="TreeGrafter"/>
</dbReference>
<dbReference type="EMBL" id="CAADJA010000002">
    <property type="protein sequence ID" value="VFS49651.1"/>
    <property type="molecule type" value="Genomic_DNA"/>
</dbReference>
<dbReference type="GO" id="GO:0008926">
    <property type="term" value="F:mannitol-1-phosphate 5-dehydrogenase activity"/>
    <property type="evidence" value="ECO:0007669"/>
    <property type="project" value="TreeGrafter"/>
</dbReference>
<dbReference type="Proteomes" id="UP000373449">
    <property type="component" value="Unassembled WGS sequence"/>
</dbReference>
<name>A0A484ZPG3_9GAMM</name>
<gene>
    <name evidence="3" type="primary">uxaB_3</name>
    <name evidence="3" type="ORF">NCTC12282_04084</name>
</gene>
<proteinExistence type="predicted"/>
<dbReference type="GO" id="GO:0019592">
    <property type="term" value="P:mannitol catabolic process"/>
    <property type="evidence" value="ECO:0007669"/>
    <property type="project" value="TreeGrafter"/>
</dbReference>
<evidence type="ECO:0000259" key="2">
    <source>
        <dbReference type="Pfam" id="PF01232"/>
    </source>
</evidence>
<dbReference type="SUPFAM" id="SSF51735">
    <property type="entry name" value="NAD(P)-binding Rossmann-fold domains"/>
    <property type="match status" value="1"/>
</dbReference>
<dbReference type="GO" id="GO:0019698">
    <property type="term" value="P:D-galacturonate catabolic process"/>
    <property type="evidence" value="ECO:0007669"/>
    <property type="project" value="TreeGrafter"/>
</dbReference>
<sequence>MRWVFSNTTEAGIAYVESDKFSDTPPSSFPAKLTRLLYERFSHFAGAADKGWVLLPCELIDYNGEALRELVLRYAQQCSFGEAFTLWLTQHNTFCSTLVDRIVTGYPADEVATLESELGYKDSFLDTAEYFYLFVSRPTVAGSRATLR</sequence>
<keyword evidence="1 3" id="KW-0560">Oxidoreductase</keyword>
<evidence type="ECO:0000313" key="3">
    <source>
        <dbReference type="EMBL" id="VFS49651.1"/>
    </source>
</evidence>
<dbReference type="PANTHER" id="PTHR30524:SF0">
    <property type="entry name" value="ALTRONATE OXIDOREDUCTASE-RELATED"/>
    <property type="match status" value="1"/>
</dbReference>
<evidence type="ECO:0000256" key="1">
    <source>
        <dbReference type="ARBA" id="ARBA00023002"/>
    </source>
</evidence>
<feature type="domain" description="Mannitol dehydrogenase N-terminal" evidence="2">
    <location>
        <begin position="7"/>
        <end position="135"/>
    </location>
</feature>
<dbReference type="PANTHER" id="PTHR30524">
    <property type="entry name" value="MANNITOL-1-PHOSPHATE 5-DEHYDROGENASE"/>
    <property type="match status" value="1"/>
</dbReference>